<dbReference type="Proteomes" id="UP001595824">
    <property type="component" value="Unassembled WGS sequence"/>
</dbReference>
<proteinExistence type="predicted"/>
<gene>
    <name evidence="1" type="ORF">ACFPC0_23510</name>
</gene>
<reference evidence="2" key="1">
    <citation type="journal article" date="2019" name="Int. J. Syst. Evol. Microbiol.">
        <title>The Global Catalogue of Microorganisms (GCM) 10K type strain sequencing project: providing services to taxonomists for standard genome sequencing and annotation.</title>
        <authorList>
            <consortium name="The Broad Institute Genomics Platform"/>
            <consortium name="The Broad Institute Genome Sequencing Center for Infectious Disease"/>
            <person name="Wu L."/>
            <person name="Ma J."/>
        </authorList>
    </citation>
    <scope>NUCLEOTIDE SEQUENCE [LARGE SCALE GENOMIC DNA]</scope>
    <source>
        <strain evidence="2">PCU 347</strain>
    </source>
</reference>
<dbReference type="EMBL" id="JBHSDP010000024">
    <property type="protein sequence ID" value="MFC4330696.1"/>
    <property type="molecule type" value="Genomic_DNA"/>
</dbReference>
<evidence type="ECO:0000313" key="2">
    <source>
        <dbReference type="Proteomes" id="UP001595824"/>
    </source>
</evidence>
<comment type="caution">
    <text evidence="1">The sequence shown here is derived from an EMBL/GenBank/DDBJ whole genome shotgun (WGS) entry which is preliminary data.</text>
</comment>
<evidence type="ECO:0000313" key="1">
    <source>
        <dbReference type="EMBL" id="MFC4330696.1"/>
    </source>
</evidence>
<accession>A0ABV8TJA1</accession>
<protein>
    <submittedName>
        <fullName evidence="1">Uncharacterized protein</fullName>
    </submittedName>
</protein>
<keyword evidence="2" id="KW-1185">Reference proteome</keyword>
<organism evidence="1 2">
    <name type="scientific">Streptomyces andamanensis</name>
    <dbReference type="NCBI Taxonomy" id="1565035"/>
    <lineage>
        <taxon>Bacteria</taxon>
        <taxon>Bacillati</taxon>
        <taxon>Actinomycetota</taxon>
        <taxon>Actinomycetes</taxon>
        <taxon>Kitasatosporales</taxon>
        <taxon>Streptomycetaceae</taxon>
        <taxon>Streptomyces</taxon>
    </lineage>
</organism>
<dbReference type="RefSeq" id="WP_381741698.1">
    <property type="nucleotide sequence ID" value="NZ_JBHSDP010000024.1"/>
</dbReference>
<sequence>MKRDDALQAVRVACKLAEQPCRPVEGLTWSTRCYRQWANAFATQDTESGRLPTLRRVTYQQIFDPDFPRLWWAYLRDLGTIGLPRSVACAVINPHADLTDEATAARLLAHETEADRADVARYGNVNEAACKAHRGFFPEAIKEDVVRQMLAQVWRVSPYDLDEAAECRGLHGAREAVEVARPFVLGFLKDQKAARR</sequence>
<name>A0ABV8TJA1_9ACTN</name>